<protein>
    <submittedName>
        <fullName evidence="1">Uncharacterized protein</fullName>
    </submittedName>
</protein>
<sequence length="51" mass="5548">MRALGVNAAFHGPAGRALLRNRAACPCVVCRCVVCRCVVCRCVVCRCVVRR</sequence>
<organism evidence="1 2">
    <name type="scientific">Pseudonocardia parietis</name>
    <dbReference type="NCBI Taxonomy" id="570936"/>
    <lineage>
        <taxon>Bacteria</taxon>
        <taxon>Bacillati</taxon>
        <taxon>Actinomycetota</taxon>
        <taxon>Actinomycetes</taxon>
        <taxon>Pseudonocardiales</taxon>
        <taxon>Pseudonocardiaceae</taxon>
        <taxon>Pseudonocardia</taxon>
    </lineage>
</organism>
<evidence type="ECO:0000313" key="2">
    <source>
        <dbReference type="Proteomes" id="UP001519295"/>
    </source>
</evidence>
<comment type="caution">
    <text evidence="1">The sequence shown here is derived from an EMBL/GenBank/DDBJ whole genome shotgun (WGS) entry which is preliminary data.</text>
</comment>
<keyword evidence="2" id="KW-1185">Reference proteome</keyword>
<dbReference type="EMBL" id="JAGINU010000001">
    <property type="protein sequence ID" value="MBP2366536.1"/>
    <property type="molecule type" value="Genomic_DNA"/>
</dbReference>
<name>A0ABS4VRY6_9PSEU</name>
<evidence type="ECO:0000313" key="1">
    <source>
        <dbReference type="EMBL" id="MBP2366536.1"/>
    </source>
</evidence>
<proteinExistence type="predicted"/>
<reference evidence="1 2" key="1">
    <citation type="submission" date="2021-03" db="EMBL/GenBank/DDBJ databases">
        <title>Sequencing the genomes of 1000 actinobacteria strains.</title>
        <authorList>
            <person name="Klenk H.-P."/>
        </authorList>
    </citation>
    <scope>NUCLEOTIDE SEQUENCE [LARGE SCALE GENOMIC DNA]</scope>
    <source>
        <strain evidence="1 2">DSM 45256</strain>
    </source>
</reference>
<gene>
    <name evidence="1" type="ORF">JOF36_002232</name>
</gene>
<accession>A0ABS4VRY6</accession>
<dbReference type="Proteomes" id="UP001519295">
    <property type="component" value="Unassembled WGS sequence"/>
</dbReference>